<evidence type="ECO:0000259" key="5">
    <source>
        <dbReference type="Pfam" id="PF00171"/>
    </source>
</evidence>
<evidence type="ECO:0000313" key="6">
    <source>
        <dbReference type="EMBL" id="ABC45185.1"/>
    </source>
</evidence>
<protein>
    <submittedName>
        <fullName evidence="6">Aldehyde dehydrogenase (NAD) family protein</fullName>
    </submittedName>
</protein>
<feature type="active site" evidence="3">
    <location>
        <position position="283"/>
    </location>
</feature>
<evidence type="ECO:0000256" key="4">
    <source>
        <dbReference type="RuleBase" id="RU003345"/>
    </source>
</evidence>
<evidence type="ECO:0000256" key="3">
    <source>
        <dbReference type="PROSITE-ProRule" id="PRU10007"/>
    </source>
</evidence>
<dbReference type="STRING" id="309807.SRU_1782"/>
<dbReference type="InterPro" id="IPR016162">
    <property type="entry name" value="Ald_DH_N"/>
</dbReference>
<dbReference type="CDD" id="cd07131">
    <property type="entry name" value="ALDH_AldH-CAJ73105"/>
    <property type="match status" value="1"/>
</dbReference>
<dbReference type="InterPro" id="IPR016163">
    <property type="entry name" value="Ald_DH_C"/>
</dbReference>
<dbReference type="FunFam" id="3.40.309.10:FF:000009">
    <property type="entry name" value="Aldehyde dehydrogenase A"/>
    <property type="match status" value="1"/>
</dbReference>
<dbReference type="HOGENOM" id="CLU_005391_1_0_10"/>
<evidence type="ECO:0000256" key="2">
    <source>
        <dbReference type="ARBA" id="ARBA00023002"/>
    </source>
</evidence>
<dbReference type="InterPro" id="IPR016160">
    <property type="entry name" value="Ald_DH_CS_CYS"/>
</dbReference>
<keyword evidence="7" id="KW-1185">Reference proteome</keyword>
<feature type="domain" description="Aldehyde dehydrogenase" evidence="5">
    <location>
        <begin position="47"/>
        <end position="510"/>
    </location>
</feature>
<dbReference type="PROSITE" id="PS00070">
    <property type="entry name" value="ALDEHYDE_DEHYDR_CYS"/>
    <property type="match status" value="1"/>
</dbReference>
<evidence type="ECO:0000313" key="7">
    <source>
        <dbReference type="Proteomes" id="UP000008674"/>
    </source>
</evidence>
<sequence length="529" mass="56671">MPTGRRTTDCTLKFSAPRFGKALFPSKLSLFVSGMPDTFENYIGGRWTGAASQATFDNRNPADPDDHIGDFPDSAPADVDAAVQAAQDAFSDWGSTPAPDRGKILKASGDLLAERKDEIARSMTREMGKPFFETKGDVQEAIDTAYYAASETRRLFGTTVPSELPDKMNMAIRRPLGVCGIITAWNFPVAVPSWKIFPALAAGNTIVFKPSEDAPHSGLRFVQTLIDAGIPDGVINVVHGADEAGQALVEHPEVDAIGFTGSYEVGTAIAETCGRLNTPVSLEMGGKNPMIVMDDADLDLALEGAIWGAYGTTGQRCTATSRLICHESVHDELVAMIRDEAEALVLGDGNDADTDVGPLINQAAAETVHRYVEIGQEEGATLEMGGAPASVDGLDGHFYEPTLFTDVTPDMTIAQEEIFGPVLATFEVGSYDEAVTVANDTQYGLSSSIYTQDVNKSFRAMRDLEAGITYVNGPTIGAEAHMPFGGVKDTGNGQRDGGYAAFEFWTEHKTLYVDYSGQLQKAQMDSVED</sequence>
<dbReference type="InterPro" id="IPR029510">
    <property type="entry name" value="Ald_DH_CS_GLU"/>
</dbReference>
<dbReference type="AlphaFoldDB" id="Q2S1N2"/>
<dbReference type="GO" id="GO:0016620">
    <property type="term" value="F:oxidoreductase activity, acting on the aldehyde or oxo group of donors, NAD or NADP as acceptor"/>
    <property type="evidence" value="ECO:0007669"/>
    <property type="project" value="InterPro"/>
</dbReference>
<dbReference type="OrthoDB" id="9762913at2"/>
<accession>Q2S1N2</accession>
<keyword evidence="2 4" id="KW-0560">Oxidoreductase</keyword>
<dbReference type="EMBL" id="CP000159">
    <property type="protein sequence ID" value="ABC45185.1"/>
    <property type="molecule type" value="Genomic_DNA"/>
</dbReference>
<reference evidence="6 7" key="1">
    <citation type="journal article" date="2005" name="Proc. Natl. Acad. Sci. U.S.A.">
        <title>The genome of Salinibacter ruber: convergence and gene exchange among hyperhalophilic bacteria and archaea.</title>
        <authorList>
            <person name="Mongodin E.F."/>
            <person name="Nelson K.E."/>
            <person name="Daugherty S."/>
            <person name="Deboy R.T."/>
            <person name="Wister J."/>
            <person name="Khouri H."/>
            <person name="Weidman J."/>
            <person name="Walsh D.A."/>
            <person name="Papke R.T."/>
            <person name="Sanchez Perez G."/>
            <person name="Sharma A.K."/>
            <person name="Nesbo C.L."/>
            <person name="MacLeod D."/>
            <person name="Bapteste E."/>
            <person name="Doolittle W.F."/>
            <person name="Charlebois R.L."/>
            <person name="Legault B."/>
            <person name="Rodriguez-Valera F."/>
        </authorList>
    </citation>
    <scope>NUCLEOTIDE SEQUENCE [LARGE SCALE GENOMIC DNA]</scope>
    <source>
        <strain evidence="7">DSM 13855 / CECT 5946 / M31</strain>
    </source>
</reference>
<dbReference type="PANTHER" id="PTHR11699">
    <property type="entry name" value="ALDEHYDE DEHYDROGENASE-RELATED"/>
    <property type="match status" value="1"/>
</dbReference>
<dbReference type="FunFam" id="3.40.605.10:FF:000007">
    <property type="entry name" value="NAD/NADP-dependent betaine aldehyde dehydrogenase"/>
    <property type="match status" value="1"/>
</dbReference>
<dbReference type="PROSITE" id="PS00687">
    <property type="entry name" value="ALDEHYDE_DEHYDR_GLU"/>
    <property type="match status" value="1"/>
</dbReference>
<dbReference type="PATRIC" id="fig|309807.25.peg.1850"/>
<dbReference type="EnsemblBacteria" id="ABC45185">
    <property type="protein sequence ID" value="ABC45185"/>
    <property type="gene ID" value="SRU_1782"/>
</dbReference>
<dbReference type="eggNOG" id="COG1012">
    <property type="taxonomic scope" value="Bacteria"/>
</dbReference>
<dbReference type="KEGG" id="sru:SRU_1782"/>
<name>Q2S1N2_SALRD</name>
<dbReference type="InterPro" id="IPR016161">
    <property type="entry name" value="Ald_DH/histidinol_DH"/>
</dbReference>
<organism evidence="6 7">
    <name type="scientific">Salinibacter ruber (strain DSM 13855 / M31)</name>
    <dbReference type="NCBI Taxonomy" id="309807"/>
    <lineage>
        <taxon>Bacteria</taxon>
        <taxon>Pseudomonadati</taxon>
        <taxon>Rhodothermota</taxon>
        <taxon>Rhodothermia</taxon>
        <taxon>Rhodothermales</taxon>
        <taxon>Salinibacteraceae</taxon>
        <taxon>Salinibacter</taxon>
    </lineage>
</organism>
<dbReference type="Proteomes" id="UP000008674">
    <property type="component" value="Chromosome"/>
</dbReference>
<dbReference type="Pfam" id="PF00171">
    <property type="entry name" value="Aldedh"/>
    <property type="match status" value="1"/>
</dbReference>
<dbReference type="SUPFAM" id="SSF53720">
    <property type="entry name" value="ALDH-like"/>
    <property type="match status" value="1"/>
</dbReference>
<comment type="similarity">
    <text evidence="1 4">Belongs to the aldehyde dehydrogenase family.</text>
</comment>
<evidence type="ECO:0000256" key="1">
    <source>
        <dbReference type="ARBA" id="ARBA00009986"/>
    </source>
</evidence>
<dbReference type="Gene3D" id="3.40.605.10">
    <property type="entry name" value="Aldehyde Dehydrogenase, Chain A, domain 1"/>
    <property type="match status" value="1"/>
</dbReference>
<dbReference type="Gene3D" id="3.40.309.10">
    <property type="entry name" value="Aldehyde Dehydrogenase, Chain A, domain 2"/>
    <property type="match status" value="1"/>
</dbReference>
<gene>
    <name evidence="6" type="ordered locus">SRU_1782</name>
</gene>
<proteinExistence type="inferred from homology"/>
<dbReference type="InterPro" id="IPR015590">
    <property type="entry name" value="Aldehyde_DH_dom"/>
</dbReference>